<proteinExistence type="predicted"/>
<dbReference type="AlphaFoldDB" id="W7I550"/>
<dbReference type="HOGENOM" id="CLU_469304_0_0_1"/>
<gene>
    <name evidence="3" type="ORF">DRE_03167</name>
</gene>
<feature type="compositionally biased region" description="Basic and acidic residues" evidence="1">
    <location>
        <begin position="424"/>
        <end position="435"/>
    </location>
</feature>
<dbReference type="Proteomes" id="UP000024837">
    <property type="component" value="Unassembled WGS sequence"/>
</dbReference>
<accession>W7I550</accession>
<feature type="region of interest" description="Disordered" evidence="1">
    <location>
        <begin position="117"/>
        <end position="523"/>
    </location>
</feature>
<evidence type="ECO:0000259" key="2">
    <source>
        <dbReference type="SMART" id="SM01406"/>
    </source>
</evidence>
<reference evidence="3 4" key="1">
    <citation type="submission" date="2013-05" db="EMBL/GenBank/DDBJ databases">
        <title>Drechslerella stenobrocha genome reveals carnivorous origination and mechanical trapping mechanism of predatory fungi.</title>
        <authorList>
            <person name="Liu X."/>
            <person name="Zhang W."/>
            <person name="Liu K."/>
        </authorList>
    </citation>
    <scope>NUCLEOTIDE SEQUENCE [LARGE SCALE GENOMIC DNA]</scope>
    <source>
        <strain evidence="3 4">248</strain>
    </source>
</reference>
<dbReference type="InterPro" id="IPR006880">
    <property type="entry name" value="INO80B_C"/>
</dbReference>
<feature type="compositionally biased region" description="Basic and acidic residues" evidence="1">
    <location>
        <begin position="457"/>
        <end position="482"/>
    </location>
</feature>
<name>W7I550_9PEZI</name>
<dbReference type="GO" id="GO:0031011">
    <property type="term" value="C:Ino80 complex"/>
    <property type="evidence" value="ECO:0007669"/>
    <property type="project" value="InterPro"/>
</dbReference>
<evidence type="ECO:0000313" key="4">
    <source>
        <dbReference type="Proteomes" id="UP000024837"/>
    </source>
</evidence>
<dbReference type="PANTHER" id="PTHR21561">
    <property type="entry name" value="INO80 COMPLEX SUBUNIT B"/>
    <property type="match status" value="1"/>
</dbReference>
<evidence type="ECO:0000256" key="1">
    <source>
        <dbReference type="SAM" id="MobiDB-lite"/>
    </source>
</evidence>
<feature type="compositionally biased region" description="Low complexity" evidence="1">
    <location>
        <begin position="200"/>
        <end position="211"/>
    </location>
</feature>
<sequence>MLACEMTSLVRTTATVDSFLPRGRDNSALDSAPSSSSVFDLPLERKQACESIVRRYLERVSDTRAYQSSPAHAASLLAVGHGASPCTTPSTTPTTVPSKRPFVHFSNDDIAMADRRSSRRLAQNATTQPAALAPQHSRGTRANARKDDAGDGDAAPPPSLRSHSRTASIENTRGPCGRSTRTSAANTRSQPARTSGRSQPARSAAVTSAATRSRRRLPSSDSEDDDSNIDLADDDDVEASQDSEEEDEEEEEEEEEEEPAPKKPSRAVPAPARQVQRLARRSVRAPASDEDAPGETDDGMDIDERLPVATAGTLRRKAAIESDDDEDAEGEPDDEDMGVVLTSRAKQVPVPKIVAPESDDEDDEDDMDDDDEDEDEDAEGEEVDDEEEDDDDDMDSGGLGTTPDLSRPDTPDLSKLTIRQRRKYIPDGDPYREEFQELPDDFGSNKKAVPLTAAEQATRRAEMARRRKNQSEQRREEEKMETINRLLKRQATKVNRRNQKQFDDDTAADEAVEAGSPVQTDPPTMLRWVSGQNGNVLGVPQTWLDGPAGEAYREQGVAWRRRGGKMTGLVEELPDEIMADA</sequence>
<feature type="domain" description="INO80 complex subunit B-like conserved region" evidence="2">
    <location>
        <begin position="455"/>
        <end position="543"/>
    </location>
</feature>
<dbReference type="EMBL" id="KI966409">
    <property type="protein sequence ID" value="EWC47547.1"/>
    <property type="molecule type" value="Genomic_DNA"/>
</dbReference>
<dbReference type="PANTHER" id="PTHR21561:SF12">
    <property type="entry name" value="INO80 COMPLEX SUBUNIT B"/>
    <property type="match status" value="1"/>
</dbReference>
<keyword evidence="4" id="KW-1185">Reference proteome</keyword>
<protein>
    <recommendedName>
        <fullName evidence="2">INO80 complex subunit B-like conserved region domain-containing protein</fullName>
    </recommendedName>
</protein>
<dbReference type="Pfam" id="PF04795">
    <property type="entry name" value="PAPA-1"/>
    <property type="match status" value="1"/>
</dbReference>
<organism evidence="3 4">
    <name type="scientific">Drechslerella stenobrocha 248</name>
    <dbReference type="NCBI Taxonomy" id="1043628"/>
    <lineage>
        <taxon>Eukaryota</taxon>
        <taxon>Fungi</taxon>
        <taxon>Dikarya</taxon>
        <taxon>Ascomycota</taxon>
        <taxon>Pezizomycotina</taxon>
        <taxon>Orbiliomycetes</taxon>
        <taxon>Orbiliales</taxon>
        <taxon>Orbiliaceae</taxon>
        <taxon>Drechslerella</taxon>
    </lineage>
</organism>
<feature type="compositionally biased region" description="Polar residues" evidence="1">
    <location>
        <begin position="120"/>
        <end position="129"/>
    </location>
</feature>
<feature type="compositionally biased region" description="Acidic residues" evidence="1">
    <location>
        <begin position="221"/>
        <end position="258"/>
    </location>
</feature>
<dbReference type="GO" id="GO:0006338">
    <property type="term" value="P:chromatin remodeling"/>
    <property type="evidence" value="ECO:0007669"/>
    <property type="project" value="InterPro"/>
</dbReference>
<feature type="compositionally biased region" description="Polar residues" evidence="1">
    <location>
        <begin position="179"/>
        <end position="198"/>
    </location>
</feature>
<dbReference type="OrthoDB" id="2021186at2759"/>
<feature type="compositionally biased region" description="Basic residues" evidence="1">
    <location>
        <begin position="486"/>
        <end position="499"/>
    </location>
</feature>
<feature type="compositionally biased region" description="Acidic residues" evidence="1">
    <location>
        <begin position="357"/>
        <end position="395"/>
    </location>
</feature>
<dbReference type="InterPro" id="IPR029523">
    <property type="entry name" value="INO80B/Ies2"/>
</dbReference>
<feature type="compositionally biased region" description="Acidic residues" evidence="1">
    <location>
        <begin position="288"/>
        <end position="301"/>
    </location>
</feature>
<feature type="compositionally biased region" description="Acidic residues" evidence="1">
    <location>
        <begin position="321"/>
        <end position="337"/>
    </location>
</feature>
<dbReference type="SMART" id="SM01406">
    <property type="entry name" value="PAPA-1"/>
    <property type="match status" value="1"/>
</dbReference>
<evidence type="ECO:0000313" key="3">
    <source>
        <dbReference type="EMBL" id="EWC47547.1"/>
    </source>
</evidence>